<gene>
    <name evidence="3" type="ORF">CP97_03240</name>
</gene>
<dbReference type="GO" id="GO:0003700">
    <property type="term" value="F:DNA-binding transcription factor activity"/>
    <property type="evidence" value="ECO:0007669"/>
    <property type="project" value="TreeGrafter"/>
</dbReference>
<evidence type="ECO:0000313" key="3">
    <source>
        <dbReference type="EMBL" id="AKQ41266.2"/>
    </source>
</evidence>
<evidence type="ECO:0000313" key="4">
    <source>
        <dbReference type="Proteomes" id="UP000059113"/>
    </source>
</evidence>
<dbReference type="AlphaFoldDB" id="A0A0H4VEL6"/>
<dbReference type="EMBL" id="CP011310">
    <property type="protein sequence ID" value="AKQ41266.2"/>
    <property type="molecule type" value="Genomic_DNA"/>
</dbReference>
<feature type="region of interest" description="Disordered" evidence="2">
    <location>
        <begin position="135"/>
        <end position="155"/>
    </location>
</feature>
<proteinExistence type="predicted"/>
<organism evidence="3 4">
    <name type="scientific">Aurantiacibacter atlanticus</name>
    <dbReference type="NCBI Taxonomy" id="1648404"/>
    <lineage>
        <taxon>Bacteria</taxon>
        <taxon>Pseudomonadati</taxon>
        <taxon>Pseudomonadota</taxon>
        <taxon>Alphaproteobacteria</taxon>
        <taxon>Sphingomonadales</taxon>
        <taxon>Erythrobacteraceae</taxon>
        <taxon>Aurantiacibacter</taxon>
    </lineage>
</organism>
<feature type="compositionally biased region" description="Polar residues" evidence="2">
    <location>
        <begin position="138"/>
        <end position="155"/>
    </location>
</feature>
<reference evidence="3 4" key="1">
    <citation type="journal article" date="2015" name="Int. J. Syst. Evol. Microbiol.">
        <title>Erythrobacter atlanticus sp. nov., a bacterium from ocean sediment able to degrade polycyclic aromatic hydrocarbons.</title>
        <authorList>
            <person name="Zhuang L."/>
            <person name="Liu Y."/>
            <person name="Wang L."/>
            <person name="Wang W."/>
            <person name="Shao Z."/>
        </authorList>
    </citation>
    <scope>NUCLEOTIDE SEQUENCE [LARGE SCALE GENOMIC DNA]</scope>
    <source>
        <strain evidence="4">s21-N3</strain>
    </source>
</reference>
<dbReference type="InterPro" id="IPR036390">
    <property type="entry name" value="WH_DNA-bd_sf"/>
</dbReference>
<dbReference type="Proteomes" id="UP000059113">
    <property type="component" value="Chromosome"/>
</dbReference>
<sequence length="155" mass="16428">MRVLLHAAASPDVRLAIADVAAKHRISRNHLMKIVNQLASIGLLTTVRGRGGGFSLARDPASITLGEVVRQVEPTLQPADCGNCVLHRGCGLTPILGDAMDAFLSVLDNKSLADAMAESAVDFVRLEPELSFAKFEQDGSTEVETGTSGSDNRSE</sequence>
<reference evidence="4" key="2">
    <citation type="submission" date="2015-04" db="EMBL/GenBank/DDBJ databases">
        <title>The complete genome sequence of Erythrobacter sp. s21-N3.</title>
        <authorList>
            <person name="Zhuang L."/>
            <person name="Liu Y."/>
            <person name="Shao Z."/>
        </authorList>
    </citation>
    <scope>NUCLEOTIDE SEQUENCE [LARGE SCALE GENOMIC DNA]</scope>
    <source>
        <strain evidence="4">s21-N3</strain>
    </source>
</reference>
<evidence type="ECO:0008006" key="5">
    <source>
        <dbReference type="Google" id="ProtNLM"/>
    </source>
</evidence>
<name>A0A0H4VEL6_9SPHN</name>
<evidence type="ECO:0000256" key="1">
    <source>
        <dbReference type="ARBA" id="ARBA00023125"/>
    </source>
</evidence>
<dbReference type="NCBIfam" id="TIGR00738">
    <property type="entry name" value="rrf2_super"/>
    <property type="match status" value="1"/>
</dbReference>
<dbReference type="InterPro" id="IPR036388">
    <property type="entry name" value="WH-like_DNA-bd_sf"/>
</dbReference>
<dbReference type="KEGG" id="ery:CP97_03240"/>
<keyword evidence="4" id="KW-1185">Reference proteome</keyword>
<accession>A0A0H4VEL6</accession>
<evidence type="ECO:0000256" key="2">
    <source>
        <dbReference type="SAM" id="MobiDB-lite"/>
    </source>
</evidence>
<keyword evidence="1" id="KW-0238">DNA-binding</keyword>
<dbReference type="SUPFAM" id="SSF46785">
    <property type="entry name" value="Winged helix' DNA-binding domain"/>
    <property type="match status" value="1"/>
</dbReference>
<dbReference type="Pfam" id="PF02082">
    <property type="entry name" value="Rrf2"/>
    <property type="match status" value="1"/>
</dbReference>
<dbReference type="InterPro" id="IPR000944">
    <property type="entry name" value="Tscrpt_reg_Rrf2"/>
</dbReference>
<dbReference type="STRING" id="1648404.CP97_03240"/>
<dbReference type="Gene3D" id="1.10.10.10">
    <property type="entry name" value="Winged helix-like DNA-binding domain superfamily/Winged helix DNA-binding domain"/>
    <property type="match status" value="1"/>
</dbReference>
<dbReference type="PROSITE" id="PS51197">
    <property type="entry name" value="HTH_RRF2_2"/>
    <property type="match status" value="1"/>
</dbReference>
<dbReference type="InterPro" id="IPR030489">
    <property type="entry name" value="TR_Rrf2-type_CS"/>
</dbReference>
<dbReference type="PANTHER" id="PTHR33221:SF4">
    <property type="entry name" value="HTH-TYPE TRANSCRIPTIONAL REPRESSOR NSRR"/>
    <property type="match status" value="1"/>
</dbReference>
<protein>
    <recommendedName>
        <fullName evidence="5">Rrf2 family transcriptional regulator</fullName>
    </recommendedName>
</protein>
<dbReference type="PROSITE" id="PS01332">
    <property type="entry name" value="HTH_RRF2_1"/>
    <property type="match status" value="1"/>
</dbReference>
<dbReference type="GO" id="GO:0005829">
    <property type="term" value="C:cytosol"/>
    <property type="evidence" value="ECO:0007669"/>
    <property type="project" value="TreeGrafter"/>
</dbReference>
<dbReference type="PANTHER" id="PTHR33221">
    <property type="entry name" value="WINGED HELIX-TURN-HELIX TRANSCRIPTIONAL REGULATOR, RRF2 FAMILY"/>
    <property type="match status" value="1"/>
</dbReference>
<dbReference type="GO" id="GO:0003677">
    <property type="term" value="F:DNA binding"/>
    <property type="evidence" value="ECO:0007669"/>
    <property type="project" value="UniProtKB-KW"/>
</dbReference>